<evidence type="ECO:0000256" key="1">
    <source>
        <dbReference type="ARBA" id="ARBA00006432"/>
    </source>
</evidence>
<evidence type="ECO:0000256" key="4">
    <source>
        <dbReference type="ARBA" id="ARBA00022840"/>
    </source>
</evidence>
<dbReference type="GO" id="GO:0006629">
    <property type="term" value="P:lipid metabolic process"/>
    <property type="evidence" value="ECO:0007669"/>
    <property type="project" value="InterPro"/>
</dbReference>
<organism evidence="8 9">
    <name type="scientific">Methylocystis bryophila</name>
    <dbReference type="NCBI Taxonomy" id="655015"/>
    <lineage>
        <taxon>Bacteria</taxon>
        <taxon>Pseudomonadati</taxon>
        <taxon>Pseudomonadota</taxon>
        <taxon>Alphaproteobacteria</taxon>
        <taxon>Hyphomicrobiales</taxon>
        <taxon>Methylocystaceae</taxon>
        <taxon>Methylocystis</taxon>
    </lineage>
</organism>
<keyword evidence="3" id="KW-0547">Nucleotide-binding</keyword>
<keyword evidence="2 8" id="KW-0436">Ligase</keyword>
<dbReference type="PANTHER" id="PTHR42921:SF1">
    <property type="entry name" value="ACETOACETYL-COA SYNTHETASE"/>
    <property type="match status" value="1"/>
</dbReference>
<dbReference type="Pfam" id="PF13193">
    <property type="entry name" value="AMP-binding_C"/>
    <property type="match status" value="1"/>
</dbReference>
<feature type="domain" description="Acetyl-coenzyme A synthetase N-terminal" evidence="7">
    <location>
        <begin position="36"/>
        <end position="91"/>
    </location>
</feature>
<reference evidence="8 9" key="1">
    <citation type="submission" date="2017-02" db="EMBL/GenBank/DDBJ databases">
        <authorList>
            <person name="Peterson S.W."/>
        </authorList>
    </citation>
    <scope>NUCLEOTIDE SEQUENCE [LARGE SCALE GENOMIC DNA]</scope>
    <source>
        <strain evidence="8 9">S285</strain>
    </source>
</reference>
<feature type="domain" description="AMP-binding enzyme C-terminal" evidence="6">
    <location>
        <begin position="544"/>
        <end position="612"/>
    </location>
</feature>
<dbReference type="RefSeq" id="WP_085773781.1">
    <property type="nucleotide sequence ID" value="NZ_AP027149.1"/>
</dbReference>
<dbReference type="InterPro" id="IPR005914">
    <property type="entry name" value="Acac_CoA_synth"/>
</dbReference>
<evidence type="ECO:0000256" key="2">
    <source>
        <dbReference type="ARBA" id="ARBA00022598"/>
    </source>
</evidence>
<proteinExistence type="inferred from homology"/>
<dbReference type="NCBIfam" id="TIGR01217">
    <property type="entry name" value="ac_ac_CoA_syn"/>
    <property type="match status" value="1"/>
</dbReference>
<dbReference type="InterPro" id="IPR045851">
    <property type="entry name" value="AMP-bd_C_sf"/>
</dbReference>
<dbReference type="Gene3D" id="3.40.50.12780">
    <property type="entry name" value="N-terminal domain of ligase-like"/>
    <property type="match status" value="1"/>
</dbReference>
<evidence type="ECO:0000259" key="7">
    <source>
        <dbReference type="Pfam" id="PF16177"/>
    </source>
</evidence>
<dbReference type="GO" id="GO:0030729">
    <property type="term" value="F:acetoacetate-CoA ligase activity"/>
    <property type="evidence" value="ECO:0007669"/>
    <property type="project" value="InterPro"/>
</dbReference>
<evidence type="ECO:0000259" key="6">
    <source>
        <dbReference type="Pfam" id="PF13193"/>
    </source>
</evidence>
<dbReference type="InterPro" id="IPR000873">
    <property type="entry name" value="AMP-dep_synth/lig_dom"/>
</dbReference>
<dbReference type="Pfam" id="PF00501">
    <property type="entry name" value="AMP-binding"/>
    <property type="match status" value="1"/>
</dbReference>
<dbReference type="Gene3D" id="3.30.300.30">
    <property type="match status" value="1"/>
</dbReference>
<dbReference type="EMBL" id="CP019948">
    <property type="protein sequence ID" value="ARN83724.1"/>
    <property type="molecule type" value="Genomic_DNA"/>
</dbReference>
<name>A0A1W6N1J6_9HYPH</name>
<evidence type="ECO:0000313" key="8">
    <source>
        <dbReference type="EMBL" id="ARN83724.1"/>
    </source>
</evidence>
<dbReference type="PANTHER" id="PTHR42921">
    <property type="entry name" value="ACETOACETYL-COA SYNTHETASE"/>
    <property type="match status" value="1"/>
</dbReference>
<dbReference type="CDD" id="cd05943">
    <property type="entry name" value="AACS"/>
    <property type="match status" value="1"/>
</dbReference>
<dbReference type="STRING" id="655015.B1812_16375"/>
<dbReference type="InterPro" id="IPR042099">
    <property type="entry name" value="ANL_N_sf"/>
</dbReference>
<dbReference type="SUPFAM" id="SSF56801">
    <property type="entry name" value="Acetyl-CoA synthetase-like"/>
    <property type="match status" value="1"/>
</dbReference>
<evidence type="ECO:0000256" key="3">
    <source>
        <dbReference type="ARBA" id="ARBA00022741"/>
    </source>
</evidence>
<dbReference type="GO" id="GO:0005524">
    <property type="term" value="F:ATP binding"/>
    <property type="evidence" value="ECO:0007669"/>
    <property type="project" value="UniProtKB-KW"/>
</dbReference>
<dbReference type="Proteomes" id="UP000193978">
    <property type="component" value="Chromosome"/>
</dbReference>
<evidence type="ECO:0000313" key="9">
    <source>
        <dbReference type="Proteomes" id="UP000193978"/>
    </source>
</evidence>
<dbReference type="OrthoDB" id="9803968at2"/>
<dbReference type="Pfam" id="PF16177">
    <property type="entry name" value="ACAS_N"/>
    <property type="match status" value="1"/>
</dbReference>
<sequence>MSIVWSPDPAQRASARLTAFARSDRRTEEYAETFDYAGLHVWSLGHSDAFWSRLWDFFEIIGEKGGTVLADGDKMPGARWFPQARLNFAQNLLRQRAASEIAIVFQGEKRERRTLTFGELKRQVGAIAAYLRSAGVGPGDRVAGYLHNGPEAVVGMLAAASLGAVWASCSPDFGVAGVLDRFGQIGPKALIACDGYFYKGQACDRLEQAREIAAGLSALRAVLVAPYIHDAPSLKGFAMAELWPDVLAKHDGAPLDFALLPFDHPLYVVFSSGTTGSPKCIVHGAGGCLLQHMKEHQLHCDVRPGDRVFFATTTGWMMWNWLVSALASRATILLYDGFPMDRNGAALFDLAEREHATLFGVSAGFLRAAQKLGVAPARTHDLASMRLLASTGSPLSPEGFDYVYRDVAPNAQLASMSGGTDILSCFVLGNSWRPVIRGEIQGAGLGMAVEVWNDDGARIVGAEGELVCTQPFPSMPIEFWNDPGGEKYKSAYFSDFANIWRHGDFATETPSGGFIIHGRSDATLNPQGVRIGTAEIYRIVEAFMQVEECLAVCQDASDGQRILLFVKLRAGERMSSELSAGIKHRLREEASPRHVPAAIIEAPELPHTRSGKLVELAVRDVVHGRPVKNREALANPESLDFFAQTPRLAPP</sequence>
<dbReference type="KEGG" id="mbry:B1812_16375"/>
<dbReference type="InterPro" id="IPR032387">
    <property type="entry name" value="ACAS_N"/>
</dbReference>
<feature type="domain" description="AMP-dependent synthetase/ligase" evidence="5">
    <location>
        <begin position="99"/>
        <end position="471"/>
    </location>
</feature>
<dbReference type="InterPro" id="IPR025110">
    <property type="entry name" value="AMP-bd_C"/>
</dbReference>
<dbReference type="AlphaFoldDB" id="A0A1W6N1J6"/>
<keyword evidence="4" id="KW-0067">ATP-binding</keyword>
<dbReference type="InterPro" id="IPR020845">
    <property type="entry name" value="AMP-binding_CS"/>
</dbReference>
<evidence type="ECO:0000259" key="5">
    <source>
        <dbReference type="Pfam" id="PF00501"/>
    </source>
</evidence>
<dbReference type="NCBIfam" id="NF002937">
    <property type="entry name" value="PRK03584.1"/>
    <property type="match status" value="1"/>
</dbReference>
<accession>A0A1W6N1J6</accession>
<gene>
    <name evidence="8" type="ORF">B1812_16375</name>
</gene>
<dbReference type="PROSITE" id="PS00455">
    <property type="entry name" value="AMP_BINDING"/>
    <property type="match status" value="1"/>
</dbReference>
<comment type="similarity">
    <text evidence="1">Belongs to the ATP-dependent AMP-binding enzyme family.</text>
</comment>
<protein>
    <submittedName>
        <fullName evidence="8">Acetoacetate--CoA ligase</fullName>
    </submittedName>
</protein>
<keyword evidence="9" id="KW-1185">Reference proteome</keyword>